<protein>
    <submittedName>
        <fullName evidence="1">Uncharacterized protein</fullName>
    </submittedName>
</protein>
<organism evidence="1 2">
    <name type="scientific">Pseudomonas nitroreducens</name>
    <dbReference type="NCBI Taxonomy" id="46680"/>
    <lineage>
        <taxon>Bacteria</taxon>
        <taxon>Pseudomonadati</taxon>
        <taxon>Pseudomonadota</taxon>
        <taxon>Gammaproteobacteria</taxon>
        <taxon>Pseudomonadales</taxon>
        <taxon>Pseudomonadaceae</taxon>
        <taxon>Pseudomonas</taxon>
    </lineage>
</organism>
<accession>A0A5R9A1L5</accession>
<sequence length="70" mass="8118">MKGLGKPAERWRRLPTLAQYLEINPECRTKRGIKCWSCESGSIKNWGLYSPGDQRRIFICNHCGTDLYTN</sequence>
<evidence type="ECO:0000313" key="2">
    <source>
        <dbReference type="Proteomes" id="UP000307510"/>
    </source>
</evidence>
<dbReference type="EMBL" id="VASG01000006">
    <property type="protein sequence ID" value="TLP71686.1"/>
    <property type="molecule type" value="Genomic_DNA"/>
</dbReference>
<reference evidence="2" key="2">
    <citation type="submission" date="2019-06" db="EMBL/GenBank/DDBJ databases">
        <title>AzeR, a transcriptional regulator that responds to azelaic acid in Pseudomonas nitroreducens.</title>
        <authorList>
            <person name="Bez C."/>
            <person name="Javvadi S.G."/>
            <person name="Bertani I."/>
            <person name="Devescovi G."/>
            <person name="Studholme D.J."/>
            <person name="Geller A."/>
            <person name="Levy A."/>
            <person name="Venturi V."/>
        </authorList>
    </citation>
    <scope>NUCLEOTIDE SEQUENCE [LARGE SCALE GENOMIC DNA]</scope>
    <source>
        <strain evidence="2">DSM 9128</strain>
    </source>
</reference>
<dbReference type="AlphaFoldDB" id="A0A5R9A1L5"/>
<reference evidence="1 2" key="1">
    <citation type="submission" date="2019-05" db="EMBL/GenBank/DDBJ databases">
        <authorList>
            <person name="Moore K."/>
            <person name="O'Neill P."/>
            <person name="Farbos A."/>
            <person name="Studholme D.J."/>
        </authorList>
    </citation>
    <scope>NUCLEOTIDE SEQUENCE [LARGE SCALE GENOMIC DNA]</scope>
    <source>
        <strain evidence="1 2">DSM 9128</strain>
    </source>
</reference>
<evidence type="ECO:0000313" key="1">
    <source>
        <dbReference type="EMBL" id="TLP71686.1"/>
    </source>
</evidence>
<gene>
    <name evidence="1" type="ORF">FEA48_21070</name>
</gene>
<comment type="caution">
    <text evidence="1">The sequence shown here is derived from an EMBL/GenBank/DDBJ whole genome shotgun (WGS) entry which is preliminary data.</text>
</comment>
<dbReference type="Proteomes" id="UP000307510">
    <property type="component" value="Unassembled WGS sequence"/>
</dbReference>
<proteinExistence type="predicted"/>
<name>A0A5R9A1L5_PSENT</name>